<accession>A0A7J0FMX3</accession>
<keyword evidence="5" id="KW-1185">Reference proteome</keyword>
<name>A0A7J0FMX3_9ERIC</name>
<dbReference type="EMBL" id="BJWL01000037">
    <property type="protein sequence ID" value="GFS28242.1"/>
    <property type="molecule type" value="Genomic_DNA"/>
</dbReference>
<dbReference type="AlphaFoldDB" id="A0A7J0FMX3"/>
<feature type="region of interest" description="Disordered" evidence="1">
    <location>
        <begin position="34"/>
        <end position="60"/>
    </location>
</feature>
<dbReference type="EMBL" id="BJWL01000037">
    <property type="protein sequence ID" value="GFS28243.1"/>
    <property type="molecule type" value="Genomic_DNA"/>
</dbReference>
<evidence type="ECO:0000256" key="1">
    <source>
        <dbReference type="SAM" id="MobiDB-lite"/>
    </source>
</evidence>
<evidence type="ECO:0000313" key="4">
    <source>
        <dbReference type="EMBL" id="GFY99287.1"/>
    </source>
</evidence>
<evidence type="ECO:0000313" key="3">
    <source>
        <dbReference type="EMBL" id="GFS28243.1"/>
    </source>
</evidence>
<evidence type="ECO:0000313" key="2">
    <source>
        <dbReference type="EMBL" id="GFS28242.1"/>
    </source>
</evidence>
<protein>
    <submittedName>
        <fullName evidence="4">Uncharacterized protein</fullName>
    </submittedName>
</protein>
<dbReference type="OrthoDB" id="1752371at2759"/>
<organism evidence="4 5">
    <name type="scientific">Actinidia rufa</name>
    <dbReference type="NCBI Taxonomy" id="165716"/>
    <lineage>
        <taxon>Eukaryota</taxon>
        <taxon>Viridiplantae</taxon>
        <taxon>Streptophyta</taxon>
        <taxon>Embryophyta</taxon>
        <taxon>Tracheophyta</taxon>
        <taxon>Spermatophyta</taxon>
        <taxon>Magnoliopsida</taxon>
        <taxon>eudicotyledons</taxon>
        <taxon>Gunneridae</taxon>
        <taxon>Pentapetalae</taxon>
        <taxon>asterids</taxon>
        <taxon>Ericales</taxon>
        <taxon>Actinidiaceae</taxon>
        <taxon>Actinidia</taxon>
    </lineage>
</organism>
<feature type="compositionally biased region" description="Low complexity" evidence="1">
    <location>
        <begin position="44"/>
        <end position="55"/>
    </location>
</feature>
<gene>
    <name evidence="2" type="ORF">Acr_00g0000740</name>
    <name evidence="3" type="ORF">Acr_00g0000750</name>
    <name evidence="4" type="ORF">Acr_13g0006880</name>
</gene>
<sequence>MLHERYKAGDPEVGLLGEPSGKFDYYVLYPKSKPSPSVITTTGSPSSSEVPPVDVQEQSDAVSQLCTEMATVILNETESPELPPQNDEWECNMISAEASVQPSPEQQPQTVEKVPNPQCWPDIHELFYSIPMESLPIEEVPPLSRINHSSRNKSTAESRQEEPPECNMLSPVHICPNLGNGPEMYKIITQGYHVCKVFIPKPTPLIITPNTSPPSAFPYATTTVALSQIPTPPPMIKPRTTLPSLAQQKTQKSPHQSLYHTLTSTLKYLSPSNTHNSFLTKKDNHQVPWNYGMEAVTTTGKKVEPEVTEIGGMTRSGRCYTPEELELIRKKSKEKMGEIPLHNDATKKALTGE</sequence>
<evidence type="ECO:0000313" key="5">
    <source>
        <dbReference type="Proteomes" id="UP000585474"/>
    </source>
</evidence>
<feature type="region of interest" description="Disordered" evidence="1">
    <location>
        <begin position="143"/>
        <end position="166"/>
    </location>
</feature>
<proteinExistence type="predicted"/>
<dbReference type="Proteomes" id="UP000585474">
    <property type="component" value="Unassembled WGS sequence"/>
</dbReference>
<dbReference type="EMBL" id="BJWL01000013">
    <property type="protein sequence ID" value="GFY99287.1"/>
    <property type="molecule type" value="Genomic_DNA"/>
</dbReference>
<feature type="compositionally biased region" description="Polar residues" evidence="1">
    <location>
        <begin position="34"/>
        <end position="43"/>
    </location>
</feature>
<comment type="caution">
    <text evidence="4">The sequence shown here is derived from an EMBL/GenBank/DDBJ whole genome shotgun (WGS) entry which is preliminary data.</text>
</comment>
<reference evidence="4 5" key="1">
    <citation type="submission" date="2019-07" db="EMBL/GenBank/DDBJ databases">
        <title>De Novo Assembly of kiwifruit Actinidia rufa.</title>
        <authorList>
            <person name="Sugita-Konishi S."/>
            <person name="Sato K."/>
            <person name="Mori E."/>
            <person name="Abe Y."/>
            <person name="Kisaki G."/>
            <person name="Hamano K."/>
            <person name="Suezawa K."/>
            <person name="Otani M."/>
            <person name="Fukuda T."/>
            <person name="Manabe T."/>
            <person name="Gomi K."/>
            <person name="Tabuchi M."/>
            <person name="Akimitsu K."/>
            <person name="Kataoka I."/>
        </authorList>
    </citation>
    <scope>NUCLEOTIDE SEQUENCE [LARGE SCALE GENOMIC DNA]</scope>
    <source>
        <strain evidence="5">cv. Fuchu</strain>
        <strain evidence="4">Fuchu</strain>
    </source>
</reference>